<feature type="transmembrane region" description="Helical" evidence="2">
    <location>
        <begin position="153"/>
        <end position="175"/>
    </location>
</feature>
<dbReference type="InterPro" id="IPR005330">
    <property type="entry name" value="MHYT_dom"/>
</dbReference>
<feature type="region of interest" description="Disordered" evidence="1">
    <location>
        <begin position="418"/>
        <end position="470"/>
    </location>
</feature>
<feature type="transmembrane region" description="Helical" evidence="2">
    <location>
        <begin position="15"/>
        <end position="35"/>
    </location>
</feature>
<feature type="transmembrane region" description="Helical" evidence="2">
    <location>
        <begin position="124"/>
        <end position="147"/>
    </location>
</feature>
<dbReference type="PANTHER" id="PTHR35152:SF1">
    <property type="entry name" value="DOMAIN SIGNALLING PROTEIN, PUTATIVE (AFU_ORTHOLOGUE AFUA_5G11310)-RELATED"/>
    <property type="match status" value="1"/>
</dbReference>
<feature type="region of interest" description="Disordered" evidence="1">
    <location>
        <begin position="502"/>
        <end position="524"/>
    </location>
</feature>
<evidence type="ECO:0000256" key="1">
    <source>
        <dbReference type="SAM" id="MobiDB-lite"/>
    </source>
</evidence>
<feature type="compositionally biased region" description="Basic and acidic residues" evidence="1">
    <location>
        <begin position="505"/>
        <end position="524"/>
    </location>
</feature>
<feature type="transmembrane region" description="Helical" evidence="2">
    <location>
        <begin position="228"/>
        <end position="249"/>
    </location>
</feature>
<dbReference type="EMBL" id="BAABUK010000021">
    <property type="protein sequence ID" value="GAA5814429.1"/>
    <property type="molecule type" value="Genomic_DNA"/>
</dbReference>
<feature type="transmembrane region" description="Helical" evidence="2">
    <location>
        <begin position="47"/>
        <end position="68"/>
    </location>
</feature>
<evidence type="ECO:0000313" key="4">
    <source>
        <dbReference type="EMBL" id="GAA5814429.1"/>
    </source>
</evidence>
<sequence length="944" mass="105539">MEYAAEVAQQNYDGGIIFVSYLISVVGAQTTLELLNRRTHITGLYNWFLLAAAAFVMGAVSIWSMHFIGNNSLTLTVHDSTYQLAYSAGYTFASLVVVIACMFLAFIFVGITEDAKITKIAPSGILAGLGVVCMHYMGQFAIDYFVLVYLTPYIIGAAIIAMSAVTAALYIFFKLRERWMDAWYKRLGCAMLMALAVCGMHYTALIGTVFYRPNYSGTPPIPKLQTPALIGIISGIIVSACIALLYISVKTGMRNLPLYTKNTNKRLILDAAIFDPLGRILVKIDGTLPMTEIAHNLELNETKQEFCTSHPLFIRLFEASIAKASLRFKGDKRPSGISSTSSIEAYDAIERQFLNAAHDLRDELRFDNFGDIGILSDIVITTDTISKANMFVKSSQLFRNSSGNSAWSYNKQNNERSLTNADATSQQQQQSQSNQQQSDEDEESTYVDKKNKSRTIKETKKKARKSKSSWSVKKSFADDEEITIESHGKRSSGDTTVVVNGLRSSSEETQREDSKSINDRLSVEDSDGEDKHIFMVKKLVDERDVSRLLSQGYRFAEPVFIAKTMAAKLRIPTDWMRQHFIDMQQMADSICALTQHDWLPSTVEPAPNPTEFKATTKGSVHMGAFVLIDETHELTNMQIVVDKTKRFTFPKEQLILDHQVESMVQLDQKEIDFVSNLQGCSLFDFASLSQTFTLEQTKNDIALPSFQFIVCLENAAKKLLDSTSYSKALYQKSKLHTTVLELPPFALTTGPCQLIVFKSLVNTQGALVAVNHTFSEPMKCMPLKLYKCLSGFITDEAARIYQASLKTQMLPTYLAQQQMYRQQASTLDQKRLYSSSGEEDIPMGPLSADTKSELFQSGASSPTNTIVADPFSLPPPPRAKRQRFKLAHNILGHSNSDHLTPLHDYQPKSSIKSLSNSPLTILATQDRYWWINTIVEETIHSSMD</sequence>
<keyword evidence="2" id="KW-1133">Transmembrane helix</keyword>
<dbReference type="Pfam" id="PF03707">
    <property type="entry name" value="MHYT"/>
    <property type="match status" value="2"/>
</dbReference>
<feature type="compositionally biased region" description="Polar residues" evidence="1">
    <location>
        <begin position="855"/>
        <end position="866"/>
    </location>
</feature>
<accession>A0ABP9Z5R0</accession>
<dbReference type="PROSITE" id="PS50924">
    <property type="entry name" value="MHYT"/>
    <property type="match status" value="1"/>
</dbReference>
<organism evidence="4 5">
    <name type="scientific">Mucor flavus</name>
    <dbReference type="NCBI Taxonomy" id="439312"/>
    <lineage>
        <taxon>Eukaryota</taxon>
        <taxon>Fungi</taxon>
        <taxon>Fungi incertae sedis</taxon>
        <taxon>Mucoromycota</taxon>
        <taxon>Mucoromycotina</taxon>
        <taxon>Mucoromycetes</taxon>
        <taxon>Mucorales</taxon>
        <taxon>Mucorineae</taxon>
        <taxon>Mucoraceae</taxon>
        <taxon>Mucor</taxon>
    </lineage>
</organism>
<evidence type="ECO:0000259" key="3">
    <source>
        <dbReference type="PROSITE" id="PS50924"/>
    </source>
</evidence>
<feature type="domain" description="MHYT" evidence="3">
    <location>
        <begin position="12"/>
        <end position="211"/>
    </location>
</feature>
<name>A0ABP9Z5R0_9FUNG</name>
<feature type="transmembrane region" description="Helical" evidence="2">
    <location>
        <begin position="88"/>
        <end position="112"/>
    </location>
</feature>
<comment type="caution">
    <text evidence="4">The sequence shown here is derived from an EMBL/GenBank/DDBJ whole genome shotgun (WGS) entry which is preliminary data.</text>
</comment>
<keyword evidence="5" id="KW-1185">Reference proteome</keyword>
<keyword evidence="2" id="KW-0472">Membrane</keyword>
<protein>
    <recommendedName>
        <fullName evidence="3">MHYT domain-containing protein</fullName>
    </recommendedName>
</protein>
<keyword evidence="2" id="KW-0812">Transmembrane</keyword>
<gene>
    <name evidence="4" type="ORF">MFLAVUS_007925</name>
</gene>
<proteinExistence type="predicted"/>
<reference evidence="4 5" key="1">
    <citation type="submission" date="2024-04" db="EMBL/GenBank/DDBJ databases">
        <title>genome sequences of Mucor flavus KT1a and Helicostylum pulchrum KT1b strains isolated from the surface of a dry-aged beef.</title>
        <authorList>
            <person name="Toyotome T."/>
            <person name="Hosono M."/>
            <person name="Torimaru M."/>
            <person name="Fukuda K."/>
            <person name="Mikami N."/>
        </authorList>
    </citation>
    <scope>NUCLEOTIDE SEQUENCE [LARGE SCALE GENOMIC DNA]</scope>
    <source>
        <strain evidence="4 5">KT1a</strain>
    </source>
</reference>
<evidence type="ECO:0000256" key="2">
    <source>
        <dbReference type="SAM" id="Phobius"/>
    </source>
</evidence>
<feature type="compositionally biased region" description="Basic and acidic residues" evidence="1">
    <location>
        <begin position="446"/>
        <end position="458"/>
    </location>
</feature>
<dbReference type="Proteomes" id="UP001473302">
    <property type="component" value="Unassembled WGS sequence"/>
</dbReference>
<feature type="compositionally biased region" description="Low complexity" evidence="1">
    <location>
        <begin position="425"/>
        <end position="437"/>
    </location>
</feature>
<dbReference type="PANTHER" id="PTHR35152">
    <property type="entry name" value="DOMAIN SIGNALLING PROTEIN, PUTATIVE (AFU_ORTHOLOGUE AFUA_5G11310)-RELATED"/>
    <property type="match status" value="1"/>
</dbReference>
<feature type="transmembrane region" description="Helical" evidence="2">
    <location>
        <begin position="187"/>
        <end position="208"/>
    </location>
</feature>
<evidence type="ECO:0000313" key="5">
    <source>
        <dbReference type="Proteomes" id="UP001473302"/>
    </source>
</evidence>
<feature type="region of interest" description="Disordered" evidence="1">
    <location>
        <begin position="855"/>
        <end position="878"/>
    </location>
</feature>